<name>A0A7I8J374_SPIIN</name>
<evidence type="ECO:0000313" key="2">
    <source>
        <dbReference type="EMBL" id="CAA2625275.1"/>
    </source>
</evidence>
<accession>A0A7I8J374</accession>
<organism evidence="2">
    <name type="scientific">Spirodela intermedia</name>
    <name type="common">Intermediate duckweed</name>
    <dbReference type="NCBI Taxonomy" id="51605"/>
    <lineage>
        <taxon>Eukaryota</taxon>
        <taxon>Viridiplantae</taxon>
        <taxon>Streptophyta</taxon>
        <taxon>Embryophyta</taxon>
        <taxon>Tracheophyta</taxon>
        <taxon>Spermatophyta</taxon>
        <taxon>Magnoliopsida</taxon>
        <taxon>Liliopsida</taxon>
        <taxon>Araceae</taxon>
        <taxon>Lemnoideae</taxon>
        <taxon>Spirodela</taxon>
    </lineage>
</organism>
<keyword evidence="1" id="KW-1133">Transmembrane helix</keyword>
<proteinExistence type="predicted"/>
<keyword evidence="1" id="KW-0472">Membrane</keyword>
<keyword evidence="1" id="KW-0812">Transmembrane</keyword>
<evidence type="ECO:0000313" key="3">
    <source>
        <dbReference type="Proteomes" id="UP001189122"/>
    </source>
</evidence>
<dbReference type="PANTHER" id="PTHR34370:SF2">
    <property type="entry name" value="GAG-POL POLYPROTEIN_RETROTRANSPOSON"/>
    <property type="match status" value="1"/>
</dbReference>
<dbReference type="EMBL" id="LR743596">
    <property type="protein sequence ID" value="CAA2625275.1"/>
    <property type="molecule type" value="Genomic_DNA"/>
</dbReference>
<protein>
    <submittedName>
        <fullName evidence="2">Uncharacterized protein</fullName>
    </submittedName>
</protein>
<feature type="transmembrane region" description="Helical" evidence="1">
    <location>
        <begin position="97"/>
        <end position="124"/>
    </location>
</feature>
<dbReference type="Proteomes" id="UP001189122">
    <property type="component" value="Unassembled WGS sequence"/>
</dbReference>
<reference evidence="2 3" key="1">
    <citation type="submission" date="2019-12" db="EMBL/GenBank/DDBJ databases">
        <authorList>
            <person name="Scholz U."/>
            <person name="Mascher M."/>
            <person name="Fiebig A."/>
        </authorList>
    </citation>
    <scope>NUCLEOTIDE SEQUENCE</scope>
</reference>
<sequence length="266" mass="29168">MPVGSSSSPPPPPPALVAISGSWPWERRGEFFRSRCVGICPGVDGKRSFSPKQLVAPCHCSAKGDEEVDFLDEGQKLPVEAGKIDSSVRLMEKLRRYGIAGVLSYGLLNTVYYLISFLSVWLYFAPAPGKLGYAASVERVLKIMAAVWAGSQVTKLLRAAGALALAPLVEKGLSWFTIKFKFDSQGKERRVDRGLGNNCSTPWTLSADHPRGKTTQIERTRQVNSSYLPMKKKASTTKIAALTSCWRLDSSSTAFRPVRSSRRTIP</sequence>
<dbReference type="AlphaFoldDB" id="A0A7I8J374"/>
<evidence type="ECO:0000256" key="1">
    <source>
        <dbReference type="SAM" id="Phobius"/>
    </source>
</evidence>
<gene>
    <name evidence="2" type="ORF">SI7747_09011046</name>
</gene>
<dbReference type="PANTHER" id="PTHR34370">
    <property type="entry name" value="OS04G0600100 PROTEIN"/>
    <property type="match status" value="1"/>
</dbReference>
<dbReference type="EMBL" id="CACRZD030000009">
    <property type="protein sequence ID" value="CAA6664656.1"/>
    <property type="molecule type" value="Genomic_DNA"/>
</dbReference>
<keyword evidence="3" id="KW-1185">Reference proteome</keyword>